<feature type="domain" description="Histidine biosynthesis HisG C-terminal" evidence="18">
    <location>
        <begin position="242"/>
        <end position="309"/>
    </location>
</feature>
<dbReference type="Pfam" id="PF01634">
    <property type="entry name" value="HisG"/>
    <property type="match status" value="1"/>
</dbReference>
<evidence type="ECO:0000256" key="11">
    <source>
        <dbReference type="ARBA" id="ARBA00022741"/>
    </source>
</evidence>
<dbReference type="EC" id="2.4.2.17" evidence="4 16"/>
<dbReference type="Gene3D" id="3.30.70.120">
    <property type="match status" value="1"/>
</dbReference>
<evidence type="ECO:0000256" key="3">
    <source>
        <dbReference type="ARBA" id="ARBA00004667"/>
    </source>
</evidence>
<dbReference type="InterPro" id="IPR013820">
    <property type="entry name" value="ATP_PRibTrfase_cat"/>
</dbReference>
<dbReference type="SUPFAM" id="SSF53850">
    <property type="entry name" value="Periplasmic binding protein-like II"/>
    <property type="match status" value="1"/>
</dbReference>
<keyword evidence="8 19" id="KW-0328">Glycosyltransferase</keyword>
<evidence type="ECO:0000256" key="1">
    <source>
        <dbReference type="ARBA" id="ARBA00000915"/>
    </source>
</evidence>
<sequence>MSLLKIALPKGSLLDATLELFKQAGYEIKGSDRSYRPWINDPEISLKLLRPQEIPRLVEQGIYDLGISGLDWVNETMSNVVKIANLEYGLVRIVLAIPAQWSEINSLSDLIEHCYKQGKPLRISTEYINSAKNYLMQNPIYRKLYGESEPEVITPWYKFGSNPNVKIMLSFGATEAKPPDEAEAIIDNTETGTTIQSNNLKIVETLSASSALLVASENAMKDPWKKEKIMDVAMLLRSVVNARGKIHIFVNVQEKNLPKLLEKLPALKKPTISKLAGTDDWYSLNTIIPKEYFISIVPLLRKYAQGLVVHVPRQVLPLEGFSE</sequence>
<evidence type="ECO:0000256" key="5">
    <source>
        <dbReference type="ARBA" id="ARBA00020998"/>
    </source>
</evidence>
<evidence type="ECO:0000256" key="15">
    <source>
        <dbReference type="ARBA" id="ARBA00024861"/>
    </source>
</evidence>
<reference evidence="19" key="2">
    <citation type="journal article" date="2022" name="Nat. Microbiol.">
        <title>A closed Candidatus Odinarchaeum chromosome exposes Asgard archaeal viruses.</title>
        <authorList>
            <person name="Tamarit D."/>
            <person name="Caceres E.F."/>
            <person name="Krupovic M."/>
            <person name="Nijland R."/>
            <person name="Eme L."/>
            <person name="Robinson N.P."/>
            <person name="Ettema T.J.G."/>
        </authorList>
    </citation>
    <scope>NUCLEOTIDE SEQUENCE</scope>
    <source>
        <strain evidence="19">LCB_4</strain>
    </source>
</reference>
<dbReference type="NCBIfam" id="TIGR03455">
    <property type="entry name" value="HisG_C-term"/>
    <property type="match status" value="1"/>
</dbReference>
<dbReference type="InterPro" id="IPR015867">
    <property type="entry name" value="N-reg_PII/ATP_PRibTrfase_C"/>
</dbReference>
<dbReference type="AlphaFoldDB" id="A0AAF0D1D8"/>
<keyword evidence="9 19" id="KW-0808">Transferase</keyword>
<dbReference type="InterPro" id="IPR013115">
    <property type="entry name" value="HisG_C"/>
</dbReference>
<evidence type="ECO:0000256" key="8">
    <source>
        <dbReference type="ARBA" id="ARBA00022676"/>
    </source>
</evidence>
<keyword evidence="6" id="KW-0963">Cytoplasm</keyword>
<name>A0AAF0D1D8_ODILC</name>
<evidence type="ECO:0000259" key="17">
    <source>
        <dbReference type="Pfam" id="PF01634"/>
    </source>
</evidence>
<dbReference type="CDD" id="cd13593">
    <property type="entry name" value="PBP2_HisGL3"/>
    <property type="match status" value="1"/>
</dbReference>
<evidence type="ECO:0000256" key="6">
    <source>
        <dbReference type="ARBA" id="ARBA00022490"/>
    </source>
</evidence>
<comment type="function">
    <text evidence="15">Catalyzes the condensation of ATP and 5-phosphoribose 1-diphosphate to form N'-(5'-phosphoribosyl)-ATP (PR-ATP). Has a crucial role in the pathway because the rate of histidine biosynthesis seems to be controlled primarily by regulation of HisG enzymatic activity.</text>
</comment>
<dbReference type="EMBL" id="CP091871">
    <property type="protein sequence ID" value="WEU39922.1"/>
    <property type="molecule type" value="Genomic_DNA"/>
</dbReference>
<dbReference type="NCBIfam" id="TIGR00070">
    <property type="entry name" value="hisG"/>
    <property type="match status" value="1"/>
</dbReference>
<reference evidence="19" key="1">
    <citation type="journal article" date="2017" name="Nature">
        <title>Asgard archaea illuminate the origin of eukaryotic cellular complexity.</title>
        <authorList>
            <person name="Zaremba-Niedzwiedzka K."/>
            <person name="Caceres E.F."/>
            <person name="Saw J.H."/>
            <person name="Backstrom D."/>
            <person name="Juzokaite L."/>
            <person name="Vancaester E."/>
            <person name="Seitz K.W."/>
            <person name="Anantharaman K."/>
            <person name="Starnawski P."/>
            <person name="Kjeldsen K.U."/>
            <person name="Scott M.B."/>
            <person name="Nunoura T."/>
            <person name="Banfield J.F."/>
            <person name="Schramm A."/>
            <person name="Baker B.J."/>
            <person name="Spang A."/>
            <person name="Ettema T.J.G."/>
        </authorList>
    </citation>
    <scope>NUCLEOTIDE SEQUENCE</scope>
    <source>
        <strain evidence="19">LCB_4</strain>
    </source>
</reference>
<dbReference type="InterPro" id="IPR011322">
    <property type="entry name" value="N-reg_PII-like_a/b"/>
</dbReference>
<comment type="pathway">
    <text evidence="3">Amino-acid biosynthesis; L-histidine biosynthesis; L-histidine from 5-phospho-alpha-D-ribose 1-diphosphate: step 1/9.</text>
</comment>
<dbReference type="GO" id="GO:0005524">
    <property type="term" value="F:ATP binding"/>
    <property type="evidence" value="ECO:0007669"/>
    <property type="project" value="UniProtKB-KW"/>
</dbReference>
<keyword evidence="10" id="KW-0479">Metal-binding</keyword>
<evidence type="ECO:0000259" key="18">
    <source>
        <dbReference type="Pfam" id="PF08029"/>
    </source>
</evidence>
<dbReference type="PANTHER" id="PTHR21403">
    <property type="entry name" value="ATP PHOSPHORIBOSYLTRANSFERASE ATP-PRTASE"/>
    <property type="match status" value="1"/>
</dbReference>
<evidence type="ECO:0000256" key="13">
    <source>
        <dbReference type="ARBA" id="ARBA00022842"/>
    </source>
</evidence>
<keyword evidence="14" id="KW-0368">Histidine biosynthesis</keyword>
<dbReference type="InterPro" id="IPR001348">
    <property type="entry name" value="ATP_PRibTrfase_HisG"/>
</dbReference>
<evidence type="ECO:0000313" key="19">
    <source>
        <dbReference type="EMBL" id="WEU39922.1"/>
    </source>
</evidence>
<evidence type="ECO:0000256" key="14">
    <source>
        <dbReference type="ARBA" id="ARBA00023102"/>
    </source>
</evidence>
<comment type="subcellular location">
    <subcellularLocation>
        <location evidence="2">Cytoplasm</location>
    </subcellularLocation>
</comment>
<evidence type="ECO:0000256" key="7">
    <source>
        <dbReference type="ARBA" id="ARBA00022605"/>
    </source>
</evidence>
<gene>
    <name evidence="19" type="primary">hisG</name>
    <name evidence="19" type="ORF">OdinLCB4_005485</name>
</gene>
<dbReference type="KEGG" id="oyw:OdinLCB4_005485"/>
<dbReference type="GO" id="GO:0005737">
    <property type="term" value="C:cytoplasm"/>
    <property type="evidence" value="ECO:0007669"/>
    <property type="project" value="UniProtKB-SubCell"/>
</dbReference>
<keyword evidence="13" id="KW-0460">Magnesium</keyword>
<keyword evidence="11" id="KW-0547">Nucleotide-binding</keyword>
<dbReference type="Gene3D" id="3.40.190.10">
    <property type="entry name" value="Periplasmic binding protein-like II"/>
    <property type="match status" value="2"/>
</dbReference>
<dbReference type="PANTHER" id="PTHR21403:SF10">
    <property type="entry name" value="ATP PHOSPHORIBOSYLTRANSFERASE"/>
    <property type="match status" value="1"/>
</dbReference>
<organism evidence="19 20">
    <name type="scientific">Odinarchaeota yellowstonii (strain LCB_4)</name>
    <dbReference type="NCBI Taxonomy" id="1841599"/>
    <lineage>
        <taxon>Archaea</taxon>
        <taxon>Promethearchaeati</taxon>
        <taxon>Candidatus Odinarchaeota</taxon>
        <taxon>Candidatus Odinarchaeia</taxon>
        <taxon>Candidatus Odinarchaeales</taxon>
        <taxon>Candidatus Odinarchaeaceae</taxon>
        <taxon>Candidatus Odinarchaeum</taxon>
    </lineage>
</organism>
<dbReference type="Pfam" id="PF08029">
    <property type="entry name" value="HisG_C"/>
    <property type="match status" value="1"/>
</dbReference>
<dbReference type="SUPFAM" id="SSF54913">
    <property type="entry name" value="GlnB-like"/>
    <property type="match status" value="1"/>
</dbReference>
<evidence type="ECO:0000256" key="4">
    <source>
        <dbReference type="ARBA" id="ARBA00011946"/>
    </source>
</evidence>
<dbReference type="GO" id="GO:0000287">
    <property type="term" value="F:magnesium ion binding"/>
    <property type="evidence" value="ECO:0007669"/>
    <property type="project" value="InterPro"/>
</dbReference>
<dbReference type="GO" id="GO:0003879">
    <property type="term" value="F:ATP phosphoribosyltransferase activity"/>
    <property type="evidence" value="ECO:0007669"/>
    <property type="project" value="UniProtKB-UniRule"/>
</dbReference>
<evidence type="ECO:0000313" key="20">
    <source>
        <dbReference type="Proteomes" id="UP000186851"/>
    </source>
</evidence>
<protein>
    <recommendedName>
        <fullName evidence="5 16">ATP phosphoribosyltransferase</fullName>
        <ecNumber evidence="4 16">2.4.2.17</ecNumber>
    </recommendedName>
</protein>
<proteinExistence type="predicted"/>
<feature type="domain" description="ATP phosphoribosyltransferase catalytic" evidence="17">
    <location>
        <begin position="50"/>
        <end position="236"/>
    </location>
</feature>
<accession>A0AAF0D1D8</accession>
<evidence type="ECO:0000256" key="10">
    <source>
        <dbReference type="ARBA" id="ARBA00022723"/>
    </source>
</evidence>
<evidence type="ECO:0000256" key="16">
    <source>
        <dbReference type="NCBIfam" id="TIGR00070"/>
    </source>
</evidence>
<keyword evidence="7" id="KW-0028">Amino-acid biosynthesis</keyword>
<comment type="catalytic activity">
    <reaction evidence="1">
        <text>1-(5-phospho-beta-D-ribosyl)-ATP + diphosphate = 5-phospho-alpha-D-ribose 1-diphosphate + ATP</text>
        <dbReference type="Rhea" id="RHEA:18473"/>
        <dbReference type="ChEBI" id="CHEBI:30616"/>
        <dbReference type="ChEBI" id="CHEBI:33019"/>
        <dbReference type="ChEBI" id="CHEBI:58017"/>
        <dbReference type="ChEBI" id="CHEBI:73183"/>
        <dbReference type="EC" id="2.4.2.17"/>
    </reaction>
</comment>
<keyword evidence="12" id="KW-0067">ATP-binding</keyword>
<dbReference type="Proteomes" id="UP000186851">
    <property type="component" value="Chromosome"/>
</dbReference>
<evidence type="ECO:0000256" key="9">
    <source>
        <dbReference type="ARBA" id="ARBA00022679"/>
    </source>
</evidence>
<evidence type="ECO:0000256" key="2">
    <source>
        <dbReference type="ARBA" id="ARBA00004496"/>
    </source>
</evidence>
<evidence type="ECO:0000256" key="12">
    <source>
        <dbReference type="ARBA" id="ARBA00022840"/>
    </source>
</evidence>
<dbReference type="GO" id="GO:0000105">
    <property type="term" value="P:L-histidine biosynthetic process"/>
    <property type="evidence" value="ECO:0007669"/>
    <property type="project" value="UniProtKB-UniRule"/>
</dbReference>